<evidence type="ECO:0000313" key="2">
    <source>
        <dbReference type="Proteomes" id="UP001519273"/>
    </source>
</evidence>
<proteinExistence type="predicted"/>
<dbReference type="Proteomes" id="UP001519273">
    <property type="component" value="Unassembled WGS sequence"/>
</dbReference>
<reference evidence="1 2" key="1">
    <citation type="submission" date="2021-03" db="EMBL/GenBank/DDBJ databases">
        <title>Genomic Encyclopedia of Type Strains, Phase IV (KMG-IV): sequencing the most valuable type-strain genomes for metagenomic binning, comparative biology and taxonomic classification.</title>
        <authorList>
            <person name="Goeker M."/>
        </authorList>
    </citation>
    <scope>NUCLEOTIDE SEQUENCE [LARGE SCALE GENOMIC DNA]</scope>
    <source>
        <strain evidence="1 2">DSM 23491</strain>
    </source>
</reference>
<gene>
    <name evidence="1" type="ORF">J2Z20_003114</name>
</gene>
<protein>
    <submittedName>
        <fullName evidence="1">Uncharacterized protein</fullName>
    </submittedName>
</protein>
<evidence type="ECO:0000313" key="1">
    <source>
        <dbReference type="EMBL" id="MBP1938195.1"/>
    </source>
</evidence>
<keyword evidence="2" id="KW-1185">Reference proteome</keyword>
<organism evidence="1 2">
    <name type="scientific">Paenibacillus sediminis</name>
    <dbReference type="NCBI Taxonomy" id="664909"/>
    <lineage>
        <taxon>Bacteria</taxon>
        <taxon>Bacillati</taxon>
        <taxon>Bacillota</taxon>
        <taxon>Bacilli</taxon>
        <taxon>Bacillales</taxon>
        <taxon>Paenibacillaceae</taxon>
        <taxon>Paenibacillus</taxon>
    </lineage>
</organism>
<name>A0ABS4H6M3_9BACL</name>
<sequence>MALNDEIIAIESFVKAQFPDATTGKQTIPAVPKANSFYVRFLSEERENETRYHYRIDREYQIVYFAQWPEQVMPKMDALGRALYQADSIDYIRIESFSFSQPVKTDNDLFVSIGILATSTRESRDQTAYPKINNVTVKQP</sequence>
<comment type="caution">
    <text evidence="1">The sequence shown here is derived from an EMBL/GenBank/DDBJ whole genome shotgun (WGS) entry which is preliminary data.</text>
</comment>
<dbReference type="EMBL" id="JAGGKP010000011">
    <property type="protein sequence ID" value="MBP1938195.1"/>
    <property type="molecule type" value="Genomic_DNA"/>
</dbReference>
<dbReference type="RefSeq" id="WP_209852198.1">
    <property type="nucleotide sequence ID" value="NZ_CBCRVE010000004.1"/>
</dbReference>
<accession>A0ABS4H6M3</accession>